<dbReference type="STRING" id="361041.VW35_13565"/>
<dbReference type="Gene3D" id="3.30.70.100">
    <property type="match status" value="1"/>
</dbReference>
<dbReference type="GO" id="GO:0004497">
    <property type="term" value="F:monooxygenase activity"/>
    <property type="evidence" value="ECO:0007669"/>
    <property type="project" value="UniProtKB-KW"/>
</dbReference>
<proteinExistence type="predicted"/>
<feature type="domain" description="ABM" evidence="1">
    <location>
        <begin position="8"/>
        <end position="97"/>
    </location>
</feature>
<dbReference type="RefSeq" id="WP_046143575.1">
    <property type="nucleotide sequence ID" value="NZ_LAJG01000023.1"/>
</dbReference>
<dbReference type="Pfam" id="PF03992">
    <property type="entry name" value="ABM"/>
    <property type="match status" value="1"/>
</dbReference>
<dbReference type="InterPro" id="IPR011008">
    <property type="entry name" value="Dimeric_a/b-barrel"/>
</dbReference>
<dbReference type="Proteomes" id="UP000033514">
    <property type="component" value="Unassembled WGS sequence"/>
</dbReference>
<evidence type="ECO:0000259" key="1">
    <source>
        <dbReference type="PROSITE" id="PS51725"/>
    </source>
</evidence>
<dbReference type="PANTHER" id="PTHR33336:SF3">
    <property type="entry name" value="ABM DOMAIN-CONTAINING PROTEIN"/>
    <property type="match status" value="1"/>
</dbReference>
<accession>A0A0F5L7E1</accession>
<comment type="caution">
    <text evidence="2">The sequence shown here is derived from an EMBL/GenBank/DDBJ whole genome shotgun (WGS) entry which is preliminary data.</text>
</comment>
<dbReference type="PATRIC" id="fig|361041.3.peg.2100"/>
<dbReference type="AlphaFoldDB" id="A0A0F5L7E1"/>
<keyword evidence="2" id="KW-0503">Monooxygenase</keyword>
<sequence length="103" mass="11478">MSQPTAPVVLIAEFTARPGNGDEVAALPAGLAENVRREEGNMTFDCYRKADDEDKFVVYEIYRDQAAFEAHIGADYGAVFNQRLQQLIVEPHSFLTFLRPLSG</sequence>
<dbReference type="EMBL" id="LAJG01000023">
    <property type="protein sequence ID" value="KKB78119.1"/>
    <property type="molecule type" value="Genomic_DNA"/>
</dbReference>
<keyword evidence="2" id="KW-0560">Oxidoreductase</keyword>
<dbReference type="InterPro" id="IPR007138">
    <property type="entry name" value="ABM_dom"/>
</dbReference>
<evidence type="ECO:0000313" key="3">
    <source>
        <dbReference type="Proteomes" id="UP000033514"/>
    </source>
</evidence>
<dbReference type="PANTHER" id="PTHR33336">
    <property type="entry name" value="QUINOL MONOOXYGENASE YGIN-RELATED"/>
    <property type="match status" value="1"/>
</dbReference>
<dbReference type="SUPFAM" id="SSF54909">
    <property type="entry name" value="Dimeric alpha+beta barrel"/>
    <property type="match status" value="1"/>
</dbReference>
<dbReference type="InterPro" id="IPR050744">
    <property type="entry name" value="AI-2_Isomerase_LsrG"/>
</dbReference>
<organism evidence="2 3">
    <name type="scientific">Devosia soli</name>
    <dbReference type="NCBI Taxonomy" id="361041"/>
    <lineage>
        <taxon>Bacteria</taxon>
        <taxon>Pseudomonadati</taxon>
        <taxon>Pseudomonadota</taxon>
        <taxon>Alphaproteobacteria</taxon>
        <taxon>Hyphomicrobiales</taxon>
        <taxon>Devosiaceae</taxon>
        <taxon>Devosia</taxon>
    </lineage>
</organism>
<evidence type="ECO:0000313" key="2">
    <source>
        <dbReference type="EMBL" id="KKB78119.1"/>
    </source>
</evidence>
<reference evidence="2 3" key="1">
    <citation type="submission" date="2015-03" db="EMBL/GenBank/DDBJ databases">
        <authorList>
            <person name="Hassan Y.I."/>
            <person name="Lepp D."/>
            <person name="Zhou T."/>
        </authorList>
    </citation>
    <scope>NUCLEOTIDE SEQUENCE [LARGE SCALE GENOMIC DNA]</scope>
    <source>
        <strain evidence="2 3">GH2-10</strain>
    </source>
</reference>
<dbReference type="OrthoDB" id="9812192at2"/>
<name>A0A0F5L7E1_9HYPH</name>
<gene>
    <name evidence="2" type="ORF">VW35_13565</name>
</gene>
<dbReference type="PROSITE" id="PS51725">
    <property type="entry name" value="ABM"/>
    <property type="match status" value="1"/>
</dbReference>
<protein>
    <submittedName>
        <fullName evidence="2">Antibiotic biosynthesis monooxygenase</fullName>
    </submittedName>
</protein>
<keyword evidence="3" id="KW-1185">Reference proteome</keyword>